<dbReference type="InterPro" id="IPR015424">
    <property type="entry name" value="PyrdxlP-dep_Trfase"/>
</dbReference>
<comment type="similarity">
    <text evidence="2 7">Belongs to the group II decarboxylase family.</text>
</comment>
<organism evidence="8 9">
    <name type="scientific">Claviceps pazoutovae</name>
    <dbReference type="NCBI Taxonomy" id="1649127"/>
    <lineage>
        <taxon>Eukaryota</taxon>
        <taxon>Fungi</taxon>
        <taxon>Dikarya</taxon>
        <taxon>Ascomycota</taxon>
        <taxon>Pezizomycotina</taxon>
        <taxon>Sordariomycetes</taxon>
        <taxon>Hypocreomycetidae</taxon>
        <taxon>Hypocreales</taxon>
        <taxon>Clavicipitaceae</taxon>
        <taxon>Claviceps</taxon>
    </lineage>
</organism>
<dbReference type="InterPro" id="IPR010977">
    <property type="entry name" value="Aromatic_deC"/>
</dbReference>
<keyword evidence="4 6" id="KW-0663">Pyridoxal phosphate</keyword>
<evidence type="ECO:0000256" key="5">
    <source>
        <dbReference type="ARBA" id="ARBA00023239"/>
    </source>
</evidence>
<dbReference type="AlphaFoldDB" id="A0A9P7MD73"/>
<dbReference type="GO" id="GO:0016831">
    <property type="term" value="F:carboxy-lyase activity"/>
    <property type="evidence" value="ECO:0007669"/>
    <property type="project" value="UniProtKB-KW"/>
</dbReference>
<dbReference type="PANTHER" id="PTHR11999">
    <property type="entry name" value="GROUP II PYRIDOXAL-5-PHOSPHATE DECARBOXYLASE"/>
    <property type="match status" value="1"/>
</dbReference>
<dbReference type="GO" id="GO:0030170">
    <property type="term" value="F:pyridoxal phosphate binding"/>
    <property type="evidence" value="ECO:0007669"/>
    <property type="project" value="InterPro"/>
</dbReference>
<comment type="caution">
    <text evidence="8">The sequence shown here is derived from an EMBL/GenBank/DDBJ whole genome shotgun (WGS) entry which is preliminary data.</text>
</comment>
<keyword evidence="3" id="KW-0210">Decarboxylase</keyword>
<evidence type="ECO:0000256" key="2">
    <source>
        <dbReference type="ARBA" id="ARBA00009533"/>
    </source>
</evidence>
<dbReference type="Gene3D" id="1.20.1340.10">
    <property type="entry name" value="dopa decarboxylase, N-terminal domain"/>
    <property type="match status" value="1"/>
</dbReference>
<proteinExistence type="inferred from homology"/>
<evidence type="ECO:0000313" key="8">
    <source>
        <dbReference type="EMBL" id="KAG5939522.1"/>
    </source>
</evidence>
<sequence>MNVEEFLEAAKAAIEDAAEYQENVSTKRVISGVQPGYLNSLMPTSAPTDPEPFSVIRADFHDNIMPGMTHWHSPRFMAFFPCHSSYPAIVAEIYANALSGAYFNWICSPAATELEVIVLDWLAQELNLPECFKSNGSTRGGGVLHGSASEAVLTIMAAARDKYVAARTKDMPDGEDKEDEIWRVRSKMVVLGSTGTHSCTQKAANILGLRFETIRAHQEDSFSLQGRHLATKLEQLEARGLEPFFLTATMGTTDVCAVDDFEGIAESLKQRLARGKYPDIWVHVDAAMAGSALILPEHKHNTKAFHNFSSFNFNPHKWLLTGYDCSATFVRSRADLVNTLSIKPAYLRNRPSDDDTTEYRDWQIALGKRFRSLKLWFVLRSYGISGLQAHVRNGISMAESLELKLRTRPDLFTVFTPARFALVTLRVVGRDVDEMNARTRRVFSRVTDGGEYYLTSTIVEGKSVIRVTFGVKSVREEHVEGVFGVLVREAEKECREKIDTPSCFAKAPEREGRL</sequence>
<keyword evidence="9" id="KW-1185">Reference proteome</keyword>
<dbReference type="InterPro" id="IPR015422">
    <property type="entry name" value="PyrdxlP-dep_Trfase_small"/>
</dbReference>
<evidence type="ECO:0000256" key="3">
    <source>
        <dbReference type="ARBA" id="ARBA00022793"/>
    </source>
</evidence>
<dbReference type="Pfam" id="PF00282">
    <property type="entry name" value="Pyridoxal_deC"/>
    <property type="match status" value="1"/>
</dbReference>
<protein>
    <recommendedName>
        <fullName evidence="10">Aromatic-L-amino-acid decarboxylase</fullName>
    </recommendedName>
</protein>
<dbReference type="OrthoDB" id="639767at2759"/>
<evidence type="ECO:0000313" key="9">
    <source>
        <dbReference type="Proteomes" id="UP000706124"/>
    </source>
</evidence>
<dbReference type="Proteomes" id="UP000706124">
    <property type="component" value="Unassembled WGS sequence"/>
</dbReference>
<dbReference type="EMBL" id="SRPO01000130">
    <property type="protein sequence ID" value="KAG5939522.1"/>
    <property type="molecule type" value="Genomic_DNA"/>
</dbReference>
<dbReference type="Gene3D" id="3.90.1150.10">
    <property type="entry name" value="Aspartate Aminotransferase, domain 1"/>
    <property type="match status" value="1"/>
</dbReference>
<name>A0A9P7MD73_9HYPO</name>
<dbReference type="InterPro" id="IPR015421">
    <property type="entry name" value="PyrdxlP-dep_Trfase_major"/>
</dbReference>
<dbReference type="GO" id="GO:0019752">
    <property type="term" value="P:carboxylic acid metabolic process"/>
    <property type="evidence" value="ECO:0007669"/>
    <property type="project" value="InterPro"/>
</dbReference>
<reference evidence="8 9" key="1">
    <citation type="journal article" date="2020" name="bioRxiv">
        <title>Whole genome comparisons of ergot fungi reveals the divergence and evolution of species within the genus Claviceps are the result of varying mechanisms driving genome evolution and host range expansion.</title>
        <authorList>
            <person name="Wyka S.A."/>
            <person name="Mondo S.J."/>
            <person name="Liu M."/>
            <person name="Dettman J."/>
            <person name="Nalam V."/>
            <person name="Broders K.D."/>
        </authorList>
    </citation>
    <scope>NUCLEOTIDE SEQUENCE [LARGE SCALE GENOMIC DNA]</scope>
    <source>
        <strain evidence="8 9">CCC 1485</strain>
    </source>
</reference>
<evidence type="ECO:0000256" key="6">
    <source>
        <dbReference type="PIRSR" id="PIRSR602129-50"/>
    </source>
</evidence>
<feature type="modified residue" description="N6-(pyridoxal phosphate)lysine" evidence="6">
    <location>
        <position position="317"/>
    </location>
</feature>
<dbReference type="InterPro" id="IPR002129">
    <property type="entry name" value="PyrdxlP-dep_de-COase"/>
</dbReference>
<evidence type="ECO:0000256" key="4">
    <source>
        <dbReference type="ARBA" id="ARBA00022898"/>
    </source>
</evidence>
<evidence type="ECO:0008006" key="10">
    <source>
        <dbReference type="Google" id="ProtNLM"/>
    </source>
</evidence>
<keyword evidence="5 7" id="KW-0456">Lyase</keyword>
<comment type="cofactor">
    <cofactor evidence="1 6 7">
        <name>pyridoxal 5'-phosphate</name>
        <dbReference type="ChEBI" id="CHEBI:597326"/>
    </cofactor>
</comment>
<evidence type="ECO:0000256" key="1">
    <source>
        <dbReference type="ARBA" id="ARBA00001933"/>
    </source>
</evidence>
<evidence type="ECO:0000256" key="7">
    <source>
        <dbReference type="RuleBase" id="RU000382"/>
    </source>
</evidence>
<dbReference type="PRINTS" id="PR00800">
    <property type="entry name" value="YHDCRBOXLASE"/>
</dbReference>
<dbReference type="GO" id="GO:0005737">
    <property type="term" value="C:cytoplasm"/>
    <property type="evidence" value="ECO:0007669"/>
    <property type="project" value="TreeGrafter"/>
</dbReference>
<dbReference type="Gene3D" id="3.40.640.10">
    <property type="entry name" value="Type I PLP-dependent aspartate aminotransferase-like (Major domain)"/>
    <property type="match status" value="1"/>
</dbReference>
<gene>
    <name evidence="8" type="ORF">E4U60_000893</name>
</gene>
<accession>A0A9P7MD73</accession>
<dbReference type="SUPFAM" id="SSF53383">
    <property type="entry name" value="PLP-dependent transferases"/>
    <property type="match status" value="1"/>
</dbReference>
<dbReference type="GO" id="GO:0006520">
    <property type="term" value="P:amino acid metabolic process"/>
    <property type="evidence" value="ECO:0007669"/>
    <property type="project" value="InterPro"/>
</dbReference>
<dbReference type="PANTHER" id="PTHR11999:SF70">
    <property type="entry name" value="MIP05841P"/>
    <property type="match status" value="1"/>
</dbReference>